<dbReference type="Proteomes" id="UP001203512">
    <property type="component" value="Unassembled WGS sequence"/>
</dbReference>
<evidence type="ECO:0000313" key="3">
    <source>
        <dbReference type="Proteomes" id="UP001203512"/>
    </source>
</evidence>
<accession>A0ABT0DTA8</accession>
<reference evidence="2 3" key="1">
    <citation type="submission" date="2022-04" db="EMBL/GenBank/DDBJ databases">
        <authorList>
            <person name="Huq M.A."/>
        </authorList>
    </citation>
    <scope>NUCLEOTIDE SEQUENCE [LARGE SCALE GENOMIC DNA]</scope>
    <source>
        <strain evidence="2 3">MAH-33</strain>
    </source>
</reference>
<name>A0ABT0DTA8_9SPHN</name>
<evidence type="ECO:0000313" key="2">
    <source>
        <dbReference type="EMBL" id="MCK0530358.1"/>
    </source>
</evidence>
<evidence type="ECO:0000256" key="1">
    <source>
        <dbReference type="SAM" id="MobiDB-lite"/>
    </source>
</evidence>
<feature type="region of interest" description="Disordered" evidence="1">
    <location>
        <begin position="23"/>
        <end position="42"/>
    </location>
</feature>
<gene>
    <name evidence="2" type="ORF">MU848_02040</name>
</gene>
<dbReference type="RefSeq" id="WP_201515825.1">
    <property type="nucleotide sequence ID" value="NZ_JALKHS010000004.1"/>
</dbReference>
<keyword evidence="3" id="KW-1185">Reference proteome</keyword>
<comment type="caution">
    <text evidence="2">The sequence shown here is derived from an EMBL/GenBank/DDBJ whole genome shotgun (WGS) entry which is preliminary data.</text>
</comment>
<dbReference type="EMBL" id="JALKHS010000004">
    <property type="protein sequence ID" value="MCK0530358.1"/>
    <property type="molecule type" value="Genomic_DNA"/>
</dbReference>
<protein>
    <submittedName>
        <fullName evidence="2">Uncharacterized protein</fullName>
    </submittedName>
</protein>
<proteinExistence type="predicted"/>
<organism evidence="2 3">
    <name type="scientific">Sphingobium agri</name>
    <dbReference type="NCBI Taxonomy" id="2933566"/>
    <lineage>
        <taxon>Bacteria</taxon>
        <taxon>Pseudomonadati</taxon>
        <taxon>Pseudomonadota</taxon>
        <taxon>Alphaproteobacteria</taxon>
        <taxon>Sphingomonadales</taxon>
        <taxon>Sphingomonadaceae</taxon>
        <taxon>Sphingobium</taxon>
    </lineage>
</organism>
<sequence>MPKLLRAQVDMANLQHVLPTQNADDLRGGRIDDDDAADQIGGPSPDIVAALDAIEEAIVETLATTPACRLWRVRQLADVAQRVRRRRRANHQS</sequence>